<keyword evidence="2 8" id="KW-0813">Transport</keyword>
<dbReference type="PROSITE" id="PS52016">
    <property type="entry name" value="TONB_DEPENDENT_REC_3"/>
    <property type="match status" value="1"/>
</dbReference>
<dbReference type="GO" id="GO:0015344">
    <property type="term" value="F:siderophore uptake transmembrane transporter activity"/>
    <property type="evidence" value="ECO:0007669"/>
    <property type="project" value="TreeGrafter"/>
</dbReference>
<name>A0A806J3D9_GLAPU</name>
<reference evidence="13 14" key="1">
    <citation type="journal article" date="2013" name="PLoS ONE">
        <title>Complete Genome Analysis of a Haemophilus parasuis Serovar 12 Strain from China.</title>
        <authorList>
            <person name="Li Y."/>
            <person name="Kwok A.H."/>
            <person name="Jiang J."/>
            <person name="Zou Y."/>
            <person name="Zheng F."/>
            <person name="Chen P."/>
            <person name="Hou C."/>
            <person name="Leung F.C."/>
            <person name="Jiang P."/>
        </authorList>
    </citation>
    <scope>NUCLEOTIDE SEQUENCE [LARGE SCALE GENOMIC DNA]</scope>
    <source>
        <strain evidence="13 14">ZJ0906</strain>
    </source>
</reference>
<keyword evidence="6 8" id="KW-0472">Membrane</keyword>
<dbReference type="SUPFAM" id="SSF56935">
    <property type="entry name" value="Porins"/>
    <property type="match status" value="1"/>
</dbReference>
<evidence type="ECO:0000256" key="6">
    <source>
        <dbReference type="ARBA" id="ARBA00023136"/>
    </source>
</evidence>
<dbReference type="InterPro" id="IPR039426">
    <property type="entry name" value="TonB-dep_rcpt-like"/>
</dbReference>
<evidence type="ECO:0000256" key="3">
    <source>
        <dbReference type="ARBA" id="ARBA00022452"/>
    </source>
</evidence>
<evidence type="ECO:0000256" key="9">
    <source>
        <dbReference type="RuleBase" id="RU003357"/>
    </source>
</evidence>
<evidence type="ECO:0000256" key="1">
    <source>
        <dbReference type="ARBA" id="ARBA00004571"/>
    </source>
</evidence>
<evidence type="ECO:0000259" key="12">
    <source>
        <dbReference type="Pfam" id="PF07715"/>
    </source>
</evidence>
<evidence type="ECO:0000313" key="14">
    <source>
        <dbReference type="Proteomes" id="UP000014672"/>
    </source>
</evidence>
<dbReference type="GO" id="GO:0044718">
    <property type="term" value="P:siderophore transmembrane transport"/>
    <property type="evidence" value="ECO:0007669"/>
    <property type="project" value="TreeGrafter"/>
</dbReference>
<dbReference type="Gene3D" id="2.40.170.20">
    <property type="entry name" value="TonB-dependent receptor, beta-barrel domain"/>
    <property type="match status" value="1"/>
</dbReference>
<dbReference type="AlphaFoldDB" id="A0A806J3D9"/>
<dbReference type="Gene3D" id="2.170.130.10">
    <property type="entry name" value="TonB-dependent receptor, plug domain"/>
    <property type="match status" value="1"/>
</dbReference>
<feature type="domain" description="TonB-dependent receptor plug" evidence="12">
    <location>
        <begin position="61"/>
        <end position="156"/>
    </location>
</feature>
<evidence type="ECO:0000256" key="10">
    <source>
        <dbReference type="SAM" id="SignalP"/>
    </source>
</evidence>
<feature type="signal peptide" evidence="10">
    <location>
        <begin position="1"/>
        <end position="32"/>
    </location>
</feature>
<comment type="subcellular location">
    <subcellularLocation>
        <location evidence="1 8">Cell outer membrane</location>
        <topology evidence="1 8">Multi-pass membrane protein</topology>
    </subcellularLocation>
</comment>
<comment type="similarity">
    <text evidence="8 9">Belongs to the TonB-dependent receptor family.</text>
</comment>
<keyword evidence="7 8" id="KW-0998">Cell outer membrane</keyword>
<evidence type="ECO:0000259" key="11">
    <source>
        <dbReference type="Pfam" id="PF00593"/>
    </source>
</evidence>
<feature type="chain" id="PRO_5032532208" evidence="10">
    <location>
        <begin position="33"/>
        <end position="809"/>
    </location>
</feature>
<dbReference type="Pfam" id="PF00593">
    <property type="entry name" value="TonB_dep_Rec_b-barrel"/>
    <property type="match status" value="1"/>
</dbReference>
<dbReference type="InterPro" id="IPR012910">
    <property type="entry name" value="Plug_dom"/>
</dbReference>
<dbReference type="Proteomes" id="UP000014672">
    <property type="component" value="Chromosome"/>
</dbReference>
<evidence type="ECO:0000256" key="7">
    <source>
        <dbReference type="ARBA" id="ARBA00023237"/>
    </source>
</evidence>
<sequence length="809" mass="92081">MINNRTTEQQNNRTTAFSLAFSLLLCCLGINAEQLELDEISVMGKVPEGNSISFLKVSDAIIDGEKFKNRSATLGNALSSELGVHSTPFGGGASAPIIRGQEGVRVKILQNNADVVDMSNISPDHAITADTLLANQVEILRGASTLLYASSSPAGIVNIVDQRIPNKMPKKGYEVTLSSRFDTASKEKVYALGTTIGIGKHLALRLEGLDRQSQNYKVPQIKLGETLNYVPDTYHQSKVGTIGLSFIGEKGYLGASYNQRKDRYGLPGHNHKFDTCIAHIYDMRLQGKHSYTNLYPHLMSDEMVTENPHFHCGTDYDLDPSHSHDHPYGHDHDHTHIGPWVDLHSKRIDIKGEIKQPLPMLDKIQLSYAQTDYYHDEKDAGKSGDTINPNRVDKSKDFGKPVNIFKNQGKNARLEFFHTPIGGLTGMFGVQYQTLQSSANTPNNREVQWPLVDNRNKQISLFALEQYAWDNFAIELGLRTEKQNIHIDYDLAKIQKQQKFNERTYGKQVDPDLSDYDEKAISYTGAFNWFFHPDYQLSFTASHNERLPTPMELYYHGQHLATNSFEYGNKDLKKEISNNFELGLGYHTEKLDYKLSTYYNNFDNYIYNETLYRSNNLFMRRYNQAKATFYGLEGIINYRFTPDYQFSVFGDMVKGKLKQLPDIKGLNDVYGEPILNPDYDPEYDEPEDQYYRPYLGKEMIKQADRVSPRLPPIRLGARFNAQLTENLSGSVEWMKVFTQNKVSKLESSTKGYQLLNASLNYRRQIKGVEYTVSLTGNNLLNQAVYIHNSYHPYVPQIGRNFILGLDLSF</sequence>
<protein>
    <submittedName>
        <fullName evidence="13">Iron-regulated outer membrane protein/TonB-dependent receptor</fullName>
    </submittedName>
</protein>
<keyword evidence="5 9" id="KW-0798">TonB box</keyword>
<keyword evidence="10" id="KW-0732">Signal</keyword>
<evidence type="ECO:0000256" key="8">
    <source>
        <dbReference type="PROSITE-ProRule" id="PRU01360"/>
    </source>
</evidence>
<feature type="domain" description="TonB-dependent receptor-like beta-barrel" evidence="11">
    <location>
        <begin position="319"/>
        <end position="779"/>
    </location>
</feature>
<dbReference type="InterPro" id="IPR037066">
    <property type="entry name" value="Plug_dom_sf"/>
</dbReference>
<gene>
    <name evidence="13" type="ORF">K756_04750</name>
</gene>
<evidence type="ECO:0000313" key="13">
    <source>
        <dbReference type="EMBL" id="AGO16159.1"/>
    </source>
</evidence>
<evidence type="ECO:0000256" key="2">
    <source>
        <dbReference type="ARBA" id="ARBA00022448"/>
    </source>
</evidence>
<keyword evidence="3 8" id="KW-1134">Transmembrane beta strand</keyword>
<keyword evidence="4 8" id="KW-0812">Transmembrane</keyword>
<evidence type="ECO:0000256" key="5">
    <source>
        <dbReference type="ARBA" id="ARBA00023077"/>
    </source>
</evidence>
<dbReference type="EMBL" id="CP005384">
    <property type="protein sequence ID" value="AGO16159.1"/>
    <property type="molecule type" value="Genomic_DNA"/>
</dbReference>
<dbReference type="GO" id="GO:0009279">
    <property type="term" value="C:cell outer membrane"/>
    <property type="evidence" value="ECO:0007669"/>
    <property type="project" value="UniProtKB-SubCell"/>
</dbReference>
<dbReference type="PANTHER" id="PTHR30069">
    <property type="entry name" value="TONB-DEPENDENT OUTER MEMBRANE RECEPTOR"/>
    <property type="match status" value="1"/>
</dbReference>
<dbReference type="Pfam" id="PF07715">
    <property type="entry name" value="Plug"/>
    <property type="match status" value="1"/>
</dbReference>
<evidence type="ECO:0000256" key="4">
    <source>
        <dbReference type="ARBA" id="ARBA00022692"/>
    </source>
</evidence>
<dbReference type="InterPro" id="IPR036942">
    <property type="entry name" value="Beta-barrel_TonB_sf"/>
</dbReference>
<keyword evidence="13" id="KW-0675">Receptor</keyword>
<dbReference type="PANTHER" id="PTHR30069:SF40">
    <property type="entry name" value="TONB-DEPENDENT RECEPTOR NMB0964-RELATED"/>
    <property type="match status" value="1"/>
</dbReference>
<dbReference type="KEGG" id="hpaz:K756_04750"/>
<dbReference type="InterPro" id="IPR000531">
    <property type="entry name" value="Beta-barrel_TonB"/>
</dbReference>
<accession>A0A806J3D9</accession>
<proteinExistence type="inferred from homology"/>
<organism evidence="13 14">
    <name type="scientific">Glaesserella parasuis ZJ0906</name>
    <dbReference type="NCBI Taxonomy" id="1322346"/>
    <lineage>
        <taxon>Bacteria</taxon>
        <taxon>Pseudomonadati</taxon>
        <taxon>Pseudomonadota</taxon>
        <taxon>Gammaproteobacteria</taxon>
        <taxon>Pasteurellales</taxon>
        <taxon>Pasteurellaceae</taxon>
        <taxon>Glaesserella</taxon>
    </lineage>
</organism>